<dbReference type="Gene3D" id="3.30.710.10">
    <property type="entry name" value="Potassium Channel Kv1.1, Chain A"/>
    <property type="match status" value="1"/>
</dbReference>
<dbReference type="InterPro" id="IPR003131">
    <property type="entry name" value="T1-type_BTB"/>
</dbReference>
<dbReference type="OrthoDB" id="2414723at2759"/>
<sequence length="442" mass="45879">MLSSGDVHSPVVSFNVGGQHFTTLRETLLKEANSRLALIARGAIPSAKDPATGAFVLDRDGKHFALILNWLRDGWVLLPRNAEERRELLQEIRYYQLSGFEGWLRTQEVLSDAGGYNAAEYAAMESPRPRMQHAPLHQPFTSYGYGASTLASPPGSATMASPPRGGAATFATATATFGGGGGAGAGPGHASAWGAPPATAGAAPSPGYAAATGGYGGASLGRTSPLRSPGLGLGLTSTWGPGGAGAGAAAGGGAGTTSGSGVAASLRETFLAATAPQRPAAHVAPYSLPSTADEAASWTSKYLRGNEGLRELVNTLLELAYVAPHRSLQAGKSHLSVHVACWHGSEVSLVGSKEEQLRSKLLEIRVRGALGWSFELTLRPSSDAVLWDKYGSIAAAVQDNWFVLGAILRDQFGVVLEEDPAARTTCAACRRTCLAVTLNKIY</sequence>
<evidence type="ECO:0000313" key="3">
    <source>
        <dbReference type="Proteomes" id="UP000613740"/>
    </source>
</evidence>
<dbReference type="PANTHER" id="PTHR14499:SF136">
    <property type="entry name" value="GH08630P"/>
    <property type="match status" value="1"/>
</dbReference>
<dbReference type="PANTHER" id="PTHR14499">
    <property type="entry name" value="POTASSIUM CHANNEL TETRAMERIZATION DOMAIN-CONTAINING"/>
    <property type="match status" value="1"/>
</dbReference>
<reference evidence="2" key="1">
    <citation type="journal article" date="2020" name="bioRxiv">
        <title>Comparative genomics of Chlamydomonas.</title>
        <authorList>
            <person name="Craig R.J."/>
            <person name="Hasan A.R."/>
            <person name="Ness R.W."/>
            <person name="Keightley P.D."/>
        </authorList>
    </citation>
    <scope>NUCLEOTIDE SEQUENCE</scope>
    <source>
        <strain evidence="2">CCAP 11/173</strain>
    </source>
</reference>
<protein>
    <recommendedName>
        <fullName evidence="1">Potassium channel tetramerisation-type BTB domain-containing protein</fullName>
    </recommendedName>
</protein>
<dbReference type="EMBL" id="JAEHOD010000003">
    <property type="protein sequence ID" value="KAG2453826.1"/>
    <property type="molecule type" value="Genomic_DNA"/>
</dbReference>
<name>A0A835WWA8_9CHLO</name>
<keyword evidence="3" id="KW-1185">Reference proteome</keyword>
<dbReference type="Proteomes" id="UP000613740">
    <property type="component" value="Unassembled WGS sequence"/>
</dbReference>
<dbReference type="InterPro" id="IPR011333">
    <property type="entry name" value="SKP1/BTB/POZ_sf"/>
</dbReference>
<evidence type="ECO:0000259" key="1">
    <source>
        <dbReference type="Pfam" id="PF02214"/>
    </source>
</evidence>
<evidence type="ECO:0000313" key="2">
    <source>
        <dbReference type="EMBL" id="KAG2453826.1"/>
    </source>
</evidence>
<dbReference type="SUPFAM" id="SSF54695">
    <property type="entry name" value="POZ domain"/>
    <property type="match status" value="1"/>
</dbReference>
<proteinExistence type="predicted"/>
<accession>A0A835WWA8</accession>
<gene>
    <name evidence="2" type="ORF">HYH02_002033</name>
</gene>
<dbReference type="Pfam" id="PF02214">
    <property type="entry name" value="BTB_2"/>
    <property type="match status" value="1"/>
</dbReference>
<dbReference type="CDD" id="cd18316">
    <property type="entry name" value="BTB_POZ_KCTD-like"/>
    <property type="match status" value="1"/>
</dbReference>
<organism evidence="2 3">
    <name type="scientific">Chlamydomonas schloesseri</name>
    <dbReference type="NCBI Taxonomy" id="2026947"/>
    <lineage>
        <taxon>Eukaryota</taxon>
        <taxon>Viridiplantae</taxon>
        <taxon>Chlorophyta</taxon>
        <taxon>core chlorophytes</taxon>
        <taxon>Chlorophyceae</taxon>
        <taxon>CS clade</taxon>
        <taxon>Chlamydomonadales</taxon>
        <taxon>Chlamydomonadaceae</taxon>
        <taxon>Chlamydomonas</taxon>
    </lineage>
</organism>
<dbReference type="GO" id="GO:0051260">
    <property type="term" value="P:protein homooligomerization"/>
    <property type="evidence" value="ECO:0007669"/>
    <property type="project" value="InterPro"/>
</dbReference>
<dbReference type="AlphaFoldDB" id="A0A835WWA8"/>
<feature type="domain" description="Potassium channel tetramerisation-type BTB" evidence="1">
    <location>
        <begin position="12"/>
        <end position="98"/>
    </location>
</feature>
<comment type="caution">
    <text evidence="2">The sequence shown here is derived from an EMBL/GenBank/DDBJ whole genome shotgun (WGS) entry which is preliminary data.</text>
</comment>